<name>A0A7X9RXM2_9BACT</name>
<reference evidence="2 3" key="1">
    <citation type="submission" date="2020-04" db="EMBL/GenBank/DDBJ databases">
        <title>Flammeovirga sp. SR4, a novel species isolated from seawater.</title>
        <authorList>
            <person name="Wang X."/>
        </authorList>
    </citation>
    <scope>NUCLEOTIDE SEQUENCE [LARGE SCALE GENOMIC DNA]</scope>
    <source>
        <strain evidence="2 3">ATCC 23126</strain>
    </source>
</reference>
<dbReference type="EMBL" id="JABANE010000065">
    <property type="protein sequence ID" value="NME70479.1"/>
    <property type="molecule type" value="Genomic_DNA"/>
</dbReference>
<evidence type="ECO:0000313" key="2">
    <source>
        <dbReference type="EMBL" id="NME70479.1"/>
    </source>
</evidence>
<dbReference type="Pfam" id="PF13569">
    <property type="entry name" value="DUF4132"/>
    <property type="match status" value="1"/>
</dbReference>
<feature type="domain" description="DUF4132" evidence="1">
    <location>
        <begin position="746"/>
        <end position="915"/>
    </location>
</feature>
<protein>
    <submittedName>
        <fullName evidence="2">DUF4132 domain-containing protein</fullName>
    </submittedName>
</protein>
<evidence type="ECO:0000259" key="1">
    <source>
        <dbReference type="Pfam" id="PF13569"/>
    </source>
</evidence>
<gene>
    <name evidence="2" type="ORF">HHU12_21060</name>
</gene>
<dbReference type="InterPro" id="IPR025406">
    <property type="entry name" value="DUF4132"/>
</dbReference>
<dbReference type="AlphaFoldDB" id="A0A7X9RXM2"/>
<dbReference type="RefSeq" id="WP_169658713.1">
    <property type="nucleotide sequence ID" value="NZ_JABANE010000065.1"/>
</dbReference>
<organism evidence="2 3">
    <name type="scientific">Flammeovirga aprica JL-4</name>
    <dbReference type="NCBI Taxonomy" id="694437"/>
    <lineage>
        <taxon>Bacteria</taxon>
        <taxon>Pseudomonadati</taxon>
        <taxon>Bacteroidota</taxon>
        <taxon>Cytophagia</taxon>
        <taxon>Cytophagales</taxon>
        <taxon>Flammeovirgaceae</taxon>
        <taxon>Flammeovirga</taxon>
    </lineage>
</organism>
<accession>A0A7X9RXM2</accession>
<comment type="caution">
    <text evidence="2">The sequence shown here is derived from an EMBL/GenBank/DDBJ whole genome shotgun (WGS) entry which is preliminary data.</text>
</comment>
<sequence>MSTIEINHNLNQFTDKVITRLNSEDYYYSRDDESRALEAETIRELATFIPKNEKVNTAFLDKVNKSYLSETRSFLSKVIHEAFTNSELSWVLNQRQFLASLLEKTVADKYYLTDAVEVFLKRNVEYLETKEAIENFNFIIELGYSEKDIFNFIYEQFNDDFLYQYTYRREFSTLVDKGQELSLTKFGQVLKTYLANTPTNKLFDFLIGKDAYYSEFREHKLELIYFLRAYFKDVFEKGFVGLTIENENYRNKNIDFDALKFFIKLDTEGYIETIIQHLMDDNKSTIAEQLTMYLLFNEAEEKYNEEIKQCGERYLETTFIKGELRRKEEIFAHKREPYISEAYFNYLVKQDKEAAFERISTFFVESPYLLSHHFDFLEKNYKEEMQPLLILGLKKDKQTYKESRFYFESLTEAFLQSNLDECVDELFDFAFKCTLKDPKDAICGLISKSDAGISRCLELTKSKKAKERAIAVQVLNKLEGEKSLIALAEIVELEGNDDSRDSILQKIHHIRFEKAFTKEKVEAMIEAAALRKKLSKWGEKKLDESSLPKLYYKDGSELDEKAVRFLFYRMKRAKGINSDIEAKQLLQLIDLQKADKFAKTLIQTFKDSNADTKIKYYLTLAGLLGDDQVTAQLISLFNQSMRDTRMKMCEYILGALAMVGTDKALRMIDQVYRKYMNKKPSLAEVAKTSLVAAANELDITLDDLADRIIPNFDFEDNFKTFEVEGEEYRAFINSDFKLNYLNEDNKMRKSMPKGISAEIKKELKEIEKGIREATKGQTLRLERYLVEERRWKNEEWQSFFFNNPILFVYASQLIWGAFDEKGALQESFYCDEDMCFYNAEGDEVELEEEYFIGILHPIYLSEEQLQAWKQVVYDNDIKTVFPILERKIIHPTQEELESNKTDRFKGQKVPRGASFVGTFLERRSWRKEASDGGSAEFKKIHHTKGIAAYPYIEGPAMFYMGEEEATVETIYFGPEGRHFYSCSSGDGKKQFTLKDVPAVFYSEVLADIQELLEA</sequence>
<keyword evidence="3" id="KW-1185">Reference proteome</keyword>
<dbReference type="Proteomes" id="UP000576082">
    <property type="component" value="Unassembled WGS sequence"/>
</dbReference>
<proteinExistence type="predicted"/>
<evidence type="ECO:0000313" key="3">
    <source>
        <dbReference type="Proteomes" id="UP000576082"/>
    </source>
</evidence>